<dbReference type="InterPro" id="IPR011600">
    <property type="entry name" value="Pept_C14_caspase"/>
</dbReference>
<feature type="domain" description="Peptidase C14 caspase" evidence="2">
    <location>
        <begin position="285"/>
        <end position="460"/>
    </location>
</feature>
<keyword evidence="5" id="KW-1185">Reference proteome</keyword>
<dbReference type="Pfam" id="PF00656">
    <property type="entry name" value="Peptidase_C14"/>
    <property type="match status" value="1"/>
</dbReference>
<keyword evidence="1" id="KW-0732">Signal</keyword>
<feature type="chain" id="PRO_5019001471" evidence="1">
    <location>
        <begin position="32"/>
        <end position="538"/>
    </location>
</feature>
<evidence type="ECO:0000256" key="1">
    <source>
        <dbReference type="SAM" id="SignalP"/>
    </source>
</evidence>
<dbReference type="OrthoDB" id="174027at2"/>
<dbReference type="Proteomes" id="UP000285232">
    <property type="component" value="Unassembled WGS sequence"/>
</dbReference>
<proteinExistence type="predicted"/>
<feature type="domain" description="Peptidase C-terminal archaeal/bacterial" evidence="3">
    <location>
        <begin position="184"/>
        <end position="251"/>
    </location>
</feature>
<dbReference type="InterPro" id="IPR007280">
    <property type="entry name" value="Peptidase_C_arc/bac"/>
</dbReference>
<comment type="caution">
    <text evidence="4">The sequence shown here is derived from an EMBL/GenBank/DDBJ whole genome shotgun (WGS) entry which is preliminary data.</text>
</comment>
<protein>
    <submittedName>
        <fullName evidence="4">Uncharacterized protein</fullName>
    </submittedName>
</protein>
<name>A0A419RVS8_9SPHN</name>
<evidence type="ECO:0000259" key="3">
    <source>
        <dbReference type="Pfam" id="PF04151"/>
    </source>
</evidence>
<reference evidence="4 5" key="1">
    <citation type="journal article" date="2017" name="Int. J. Syst. Evol. Microbiol.">
        <title>Erythrobacter aquimixticola sp. nov., isolated from the junction between the ocean and a freshwater spring.</title>
        <authorList>
            <person name="Park S."/>
            <person name="Jung Y.T."/>
            <person name="Choi S.J."/>
            <person name="Yoon J.H."/>
        </authorList>
    </citation>
    <scope>NUCLEOTIDE SEQUENCE [LARGE SCALE GENOMIC DNA]</scope>
    <source>
        <strain evidence="4 5">JSSK-14</strain>
    </source>
</reference>
<dbReference type="InterPro" id="IPR018247">
    <property type="entry name" value="EF_Hand_1_Ca_BS"/>
</dbReference>
<sequence>MLADVRGHAMRKGLIIAAALGALTAAMPISAQDAIMADAAAKQAKPRDSNGLIRLGNAIEATLEDEGDYYLIDGRAGQHVRIALTSDDFDPVLRLAGADGFEVRNDDGPDAMGLGSLIEARLPADGRYELHVTAFGDRDGGRYRIATMDPANPAPGDTTAIALGESVEGSLARGDGTGFDGAHVDYYAFAGRAGQRITFDLASQSVDTALTVYLPSGRGEYNDDRGGAQASTDSLLSLTLPQDGTYHIAASSFAPGERGAYTLAVREAAEGVRTVRPASGTSRVFALSVGVADYRRMNPLSRTDQDAEQVVEALAEAGVLAPGSVTLLNRDATRERFAAALTELSAVMGEDDLLLLFFSGHGEKVENVDTERDGSAETLELYDAALFDHELTAMLDGFSGRLLLVIDACFAGGFDQVVDAADDRMGIFSSDADTLSLVAQRDKAGGYVSHILRDALRGEADLDRDRAVTAGELSEYMRRAFYRVVLDSPLDTDAEDFRDARSPGFQHIVVDRGGDGMPASQVLMDLGSAEATLVARRD</sequence>
<accession>A0A419RVS8</accession>
<dbReference type="Gene3D" id="3.40.50.1460">
    <property type="match status" value="1"/>
</dbReference>
<dbReference type="GO" id="GO:0006508">
    <property type="term" value="P:proteolysis"/>
    <property type="evidence" value="ECO:0007669"/>
    <property type="project" value="InterPro"/>
</dbReference>
<dbReference type="PROSITE" id="PS00018">
    <property type="entry name" value="EF_HAND_1"/>
    <property type="match status" value="1"/>
</dbReference>
<evidence type="ECO:0000259" key="2">
    <source>
        <dbReference type="Pfam" id="PF00656"/>
    </source>
</evidence>
<dbReference type="Pfam" id="PF04151">
    <property type="entry name" value="PPC"/>
    <property type="match status" value="1"/>
</dbReference>
<dbReference type="AlphaFoldDB" id="A0A419RVS8"/>
<organism evidence="4 5">
    <name type="scientific">Aurantiacibacter aquimixticola</name>
    <dbReference type="NCBI Taxonomy" id="1958945"/>
    <lineage>
        <taxon>Bacteria</taxon>
        <taxon>Pseudomonadati</taxon>
        <taxon>Pseudomonadota</taxon>
        <taxon>Alphaproteobacteria</taxon>
        <taxon>Sphingomonadales</taxon>
        <taxon>Erythrobacteraceae</taxon>
        <taxon>Aurantiacibacter</taxon>
    </lineage>
</organism>
<gene>
    <name evidence="4" type="ORF">D6201_11365</name>
</gene>
<dbReference type="GO" id="GO:0004197">
    <property type="term" value="F:cysteine-type endopeptidase activity"/>
    <property type="evidence" value="ECO:0007669"/>
    <property type="project" value="InterPro"/>
</dbReference>
<dbReference type="InterPro" id="IPR029030">
    <property type="entry name" value="Caspase-like_dom_sf"/>
</dbReference>
<dbReference type="EMBL" id="RAHX01000001">
    <property type="protein sequence ID" value="RJY09873.1"/>
    <property type="molecule type" value="Genomic_DNA"/>
</dbReference>
<feature type="signal peptide" evidence="1">
    <location>
        <begin position="1"/>
        <end position="31"/>
    </location>
</feature>
<dbReference type="SUPFAM" id="SSF52129">
    <property type="entry name" value="Caspase-like"/>
    <property type="match status" value="1"/>
</dbReference>
<evidence type="ECO:0000313" key="4">
    <source>
        <dbReference type="EMBL" id="RJY09873.1"/>
    </source>
</evidence>
<evidence type="ECO:0000313" key="5">
    <source>
        <dbReference type="Proteomes" id="UP000285232"/>
    </source>
</evidence>
<dbReference type="Gene3D" id="2.60.120.380">
    <property type="match status" value="2"/>
</dbReference>